<gene>
    <name evidence="1" type="ORF">D7V88_21255</name>
</gene>
<reference evidence="2" key="1">
    <citation type="submission" date="2018-09" db="EMBL/GenBank/DDBJ databases">
        <authorList>
            <person name="Livingstone P.G."/>
            <person name="Whitworth D.E."/>
        </authorList>
    </citation>
    <scope>NUCLEOTIDE SEQUENCE [LARGE SCALE GENOMIC DNA]</scope>
    <source>
        <strain evidence="2">CA054A</strain>
    </source>
</reference>
<dbReference type="OrthoDB" id="5504591at2"/>
<accession>A0A3A8IMU7</accession>
<sequence length="228" mass="25713">MEPLTENSDIVRWLREERANRGLARIELSAALKYQGEIYDDTLLFTAPDGALSFGTLPDAQRTQVQALLRQHHAEETARGNIELTVICDATSAPSIRLTDELQRRRAEQEQAQAEAHFDTRPYGRALAQRVAEILDAGGELTVTIDPREGLLRALWKPDSGTYAHGLRYAEGDSEALATFASRDEFIRWLAERSDEVFAKEDRPEDPLSWGHGTFNRAFFVRKTGQRS</sequence>
<dbReference type="RefSeq" id="WP_147448799.1">
    <property type="nucleotide sequence ID" value="NZ_RAVZ01000148.1"/>
</dbReference>
<dbReference type="Proteomes" id="UP000268094">
    <property type="component" value="Unassembled WGS sequence"/>
</dbReference>
<evidence type="ECO:0000313" key="1">
    <source>
        <dbReference type="EMBL" id="RKG84767.1"/>
    </source>
</evidence>
<proteinExistence type="predicted"/>
<protein>
    <submittedName>
        <fullName evidence="1">Uncharacterized protein</fullName>
    </submittedName>
</protein>
<dbReference type="AlphaFoldDB" id="A0A3A8IMU7"/>
<name>A0A3A8IMU7_9BACT</name>
<comment type="caution">
    <text evidence="1">The sequence shown here is derived from an EMBL/GenBank/DDBJ whole genome shotgun (WGS) entry which is preliminary data.</text>
</comment>
<organism evidence="1 2">
    <name type="scientific">Corallococcus terminator</name>
    <dbReference type="NCBI Taxonomy" id="2316733"/>
    <lineage>
        <taxon>Bacteria</taxon>
        <taxon>Pseudomonadati</taxon>
        <taxon>Myxococcota</taxon>
        <taxon>Myxococcia</taxon>
        <taxon>Myxococcales</taxon>
        <taxon>Cystobacterineae</taxon>
        <taxon>Myxococcaceae</taxon>
        <taxon>Corallococcus</taxon>
    </lineage>
</organism>
<evidence type="ECO:0000313" key="2">
    <source>
        <dbReference type="Proteomes" id="UP000268094"/>
    </source>
</evidence>
<keyword evidence="2" id="KW-1185">Reference proteome</keyword>
<dbReference type="EMBL" id="RAVZ01000148">
    <property type="protein sequence ID" value="RKG84767.1"/>
    <property type="molecule type" value="Genomic_DNA"/>
</dbReference>